<sequence length="605" mass="66870">MDGSSSTGLGSKQGRDEDFTSQEQPRRPKRRWGPAESQASEHIAPEAPSSTSSADGDFEIDSDFKGDVVEDLGSESEKESRSGPYTIRPAYVSPYDAFNCGGGSTTLTRSTHSGHTWENLPRQLQEDEFSEAGGPVGGTEGFRRGPRPGEGHVGWTRGNHPDPPAGWDSPNISLAGHRPARLTHDTRAPEPNPIPFHELARGIMRFPEGNDAADMTQAVQFTLKAKKDYGKTYKFPTDLHRILSQIRLPRLTNAHTDSEVQRRYERWLKEANSSARRQRGEQNQQGSAQVQTRLGGRMQSQACGLSQHDEDILASHLWASAGSEPSPDSLIRDGPQPLGFNISERAQVIRAAKSEAGRHQDYTWNIDYHSLVDYVASQRIADLNQALSRDAAPTIFGAAPELLRDVSPKEYTSTELRAIINFARSEHQQVIEWRNTGSHLERSRRVALDQPRFGLAHLVTLIETQPRDLLPEFNRLNAEDNLAVSEEQSASATSAYGALSTPAAARSGFVSSNSYPARIFGYQQPPSRSEHHQELGTDLVATEQLLRDLAAPPSDNQGDFARSVRFAQSEAQRNVPWTNSIEGLNQLNPTTAQHVARREIRQAIT</sequence>
<gene>
    <name evidence="2" type="ORF">K469DRAFT_685345</name>
</gene>
<keyword evidence="3" id="KW-1185">Reference proteome</keyword>
<feature type="region of interest" description="Disordered" evidence="1">
    <location>
        <begin position="132"/>
        <end position="152"/>
    </location>
</feature>
<dbReference type="OrthoDB" id="3795517at2759"/>
<evidence type="ECO:0000313" key="2">
    <source>
        <dbReference type="EMBL" id="KAF2188014.1"/>
    </source>
</evidence>
<feature type="compositionally biased region" description="Basic and acidic residues" evidence="1">
    <location>
        <begin position="141"/>
        <end position="150"/>
    </location>
</feature>
<protein>
    <submittedName>
        <fullName evidence="2">Uncharacterized protein</fullName>
    </submittedName>
</protein>
<dbReference type="EMBL" id="ML994625">
    <property type="protein sequence ID" value="KAF2188014.1"/>
    <property type="molecule type" value="Genomic_DNA"/>
</dbReference>
<dbReference type="AlphaFoldDB" id="A0A6A6E889"/>
<reference evidence="2" key="1">
    <citation type="journal article" date="2020" name="Stud. Mycol.">
        <title>101 Dothideomycetes genomes: a test case for predicting lifestyles and emergence of pathogens.</title>
        <authorList>
            <person name="Haridas S."/>
            <person name="Albert R."/>
            <person name="Binder M."/>
            <person name="Bloem J."/>
            <person name="Labutti K."/>
            <person name="Salamov A."/>
            <person name="Andreopoulos B."/>
            <person name="Baker S."/>
            <person name="Barry K."/>
            <person name="Bills G."/>
            <person name="Bluhm B."/>
            <person name="Cannon C."/>
            <person name="Castanera R."/>
            <person name="Culley D."/>
            <person name="Daum C."/>
            <person name="Ezra D."/>
            <person name="Gonzalez J."/>
            <person name="Henrissat B."/>
            <person name="Kuo A."/>
            <person name="Liang C."/>
            <person name="Lipzen A."/>
            <person name="Lutzoni F."/>
            <person name="Magnuson J."/>
            <person name="Mondo S."/>
            <person name="Nolan M."/>
            <person name="Ohm R."/>
            <person name="Pangilinan J."/>
            <person name="Park H.-J."/>
            <person name="Ramirez L."/>
            <person name="Alfaro M."/>
            <person name="Sun H."/>
            <person name="Tritt A."/>
            <person name="Yoshinaga Y."/>
            <person name="Zwiers L.-H."/>
            <person name="Turgeon B."/>
            <person name="Goodwin S."/>
            <person name="Spatafora J."/>
            <person name="Crous P."/>
            <person name="Grigoriev I."/>
        </authorList>
    </citation>
    <scope>NUCLEOTIDE SEQUENCE</scope>
    <source>
        <strain evidence="2">CBS 207.26</strain>
    </source>
</reference>
<evidence type="ECO:0000313" key="3">
    <source>
        <dbReference type="Proteomes" id="UP000800200"/>
    </source>
</evidence>
<accession>A0A6A6E889</accession>
<evidence type="ECO:0000256" key="1">
    <source>
        <dbReference type="SAM" id="MobiDB-lite"/>
    </source>
</evidence>
<proteinExistence type="predicted"/>
<name>A0A6A6E889_9PEZI</name>
<organism evidence="2 3">
    <name type="scientific">Zopfia rhizophila CBS 207.26</name>
    <dbReference type="NCBI Taxonomy" id="1314779"/>
    <lineage>
        <taxon>Eukaryota</taxon>
        <taxon>Fungi</taxon>
        <taxon>Dikarya</taxon>
        <taxon>Ascomycota</taxon>
        <taxon>Pezizomycotina</taxon>
        <taxon>Dothideomycetes</taxon>
        <taxon>Dothideomycetes incertae sedis</taxon>
        <taxon>Zopfiaceae</taxon>
        <taxon>Zopfia</taxon>
    </lineage>
</organism>
<feature type="compositionally biased region" description="Polar residues" evidence="1">
    <location>
        <begin position="1"/>
        <end position="10"/>
    </location>
</feature>
<feature type="region of interest" description="Disordered" evidence="1">
    <location>
        <begin position="271"/>
        <end position="302"/>
    </location>
</feature>
<dbReference type="Proteomes" id="UP000800200">
    <property type="component" value="Unassembled WGS sequence"/>
</dbReference>
<feature type="region of interest" description="Disordered" evidence="1">
    <location>
        <begin position="1"/>
        <end position="87"/>
    </location>
</feature>